<evidence type="ECO:0000313" key="2">
    <source>
        <dbReference type="EMBL" id="JAH70308.1"/>
    </source>
</evidence>
<reference evidence="2" key="1">
    <citation type="submission" date="2014-11" db="EMBL/GenBank/DDBJ databases">
        <authorList>
            <person name="Amaro Gonzalez C."/>
        </authorList>
    </citation>
    <scope>NUCLEOTIDE SEQUENCE</scope>
</reference>
<feature type="compositionally biased region" description="Polar residues" evidence="1">
    <location>
        <begin position="1"/>
        <end position="10"/>
    </location>
</feature>
<organism evidence="2">
    <name type="scientific">Anguilla anguilla</name>
    <name type="common">European freshwater eel</name>
    <name type="synonym">Muraena anguilla</name>
    <dbReference type="NCBI Taxonomy" id="7936"/>
    <lineage>
        <taxon>Eukaryota</taxon>
        <taxon>Metazoa</taxon>
        <taxon>Chordata</taxon>
        <taxon>Craniata</taxon>
        <taxon>Vertebrata</taxon>
        <taxon>Euteleostomi</taxon>
        <taxon>Actinopterygii</taxon>
        <taxon>Neopterygii</taxon>
        <taxon>Teleostei</taxon>
        <taxon>Anguilliformes</taxon>
        <taxon>Anguillidae</taxon>
        <taxon>Anguilla</taxon>
    </lineage>
</organism>
<proteinExistence type="predicted"/>
<accession>A0A0E9UZC0</accession>
<dbReference type="AlphaFoldDB" id="A0A0E9UZC0"/>
<name>A0A0E9UZC0_ANGAN</name>
<sequence length="39" mass="4534">MYHNEWNTYKSTHDLEHSSKPGLHQSFVSASSYHQIASQ</sequence>
<reference evidence="2" key="2">
    <citation type="journal article" date="2015" name="Fish Shellfish Immunol.">
        <title>Early steps in the European eel (Anguilla anguilla)-Vibrio vulnificus interaction in the gills: Role of the RtxA13 toxin.</title>
        <authorList>
            <person name="Callol A."/>
            <person name="Pajuelo D."/>
            <person name="Ebbesson L."/>
            <person name="Teles M."/>
            <person name="MacKenzie S."/>
            <person name="Amaro C."/>
        </authorList>
    </citation>
    <scope>NUCLEOTIDE SEQUENCE</scope>
</reference>
<protein>
    <submittedName>
        <fullName evidence="2">Uncharacterized protein</fullName>
    </submittedName>
</protein>
<feature type="region of interest" description="Disordered" evidence="1">
    <location>
        <begin position="1"/>
        <end position="23"/>
    </location>
</feature>
<evidence type="ECO:0000256" key="1">
    <source>
        <dbReference type="SAM" id="MobiDB-lite"/>
    </source>
</evidence>
<dbReference type="EMBL" id="GBXM01035109">
    <property type="protein sequence ID" value="JAH73468.1"/>
    <property type="molecule type" value="Transcribed_RNA"/>
</dbReference>
<dbReference type="EMBL" id="GBXM01038269">
    <property type="protein sequence ID" value="JAH70308.1"/>
    <property type="molecule type" value="Transcribed_RNA"/>
</dbReference>